<feature type="signal peptide" evidence="2">
    <location>
        <begin position="1"/>
        <end position="28"/>
    </location>
</feature>
<evidence type="ECO:0000256" key="1">
    <source>
        <dbReference type="SAM" id="Phobius"/>
    </source>
</evidence>
<feature type="chain" id="PRO_5043403949" description="Thionin-like protein 2" evidence="2">
    <location>
        <begin position="29"/>
        <end position="221"/>
    </location>
</feature>
<evidence type="ECO:0000256" key="2">
    <source>
        <dbReference type="SAM" id="SignalP"/>
    </source>
</evidence>
<dbReference type="EMBL" id="OU466857">
    <property type="protein sequence ID" value="CAH2038076.1"/>
    <property type="molecule type" value="Genomic_DNA"/>
</dbReference>
<sequence length="221" mass="24485">KMENKRMAMMIVVVTMLVMGNLLTDTEAIPFKACYTGCILMCGTTEHGIKKVLCPVTCIKTCMDPRPEENLKETVPTDYFCTLGCATDRCISSSIEDKDKKVTMLLMTMMIVMVMGNLMVQTEAKSNHFKGCYSDCLVVCRSHTTFPKSLLCPFTCLRTCLVPTLPTPSPSSSPDTDLTNEIDNTRYFCKLGCATHHCVSLQILNVEKVANCVDICSDKCP</sequence>
<keyword evidence="4" id="KW-1185">Reference proteome</keyword>
<organism evidence="3 4">
    <name type="scientific">Thlaspi arvense</name>
    <name type="common">Field penny-cress</name>
    <dbReference type="NCBI Taxonomy" id="13288"/>
    <lineage>
        <taxon>Eukaryota</taxon>
        <taxon>Viridiplantae</taxon>
        <taxon>Streptophyta</taxon>
        <taxon>Embryophyta</taxon>
        <taxon>Tracheophyta</taxon>
        <taxon>Spermatophyta</taxon>
        <taxon>Magnoliopsida</taxon>
        <taxon>eudicotyledons</taxon>
        <taxon>Gunneridae</taxon>
        <taxon>Pentapetalae</taxon>
        <taxon>rosids</taxon>
        <taxon>malvids</taxon>
        <taxon>Brassicales</taxon>
        <taxon>Brassicaceae</taxon>
        <taxon>Thlaspideae</taxon>
        <taxon>Thlaspi</taxon>
    </lineage>
</organism>
<keyword evidence="1" id="KW-0472">Membrane</keyword>
<keyword evidence="1" id="KW-0812">Transmembrane</keyword>
<reference evidence="3 4" key="1">
    <citation type="submission" date="2022-03" db="EMBL/GenBank/DDBJ databases">
        <authorList>
            <person name="Nunn A."/>
            <person name="Chopra R."/>
            <person name="Nunn A."/>
            <person name="Contreras Garrido A."/>
        </authorList>
    </citation>
    <scope>NUCLEOTIDE SEQUENCE [LARGE SCALE GENOMIC DNA]</scope>
</reference>
<dbReference type="AlphaFoldDB" id="A0AAU9RGV9"/>
<protein>
    <recommendedName>
        <fullName evidence="5">Thionin-like protein 2</fullName>
    </recommendedName>
</protein>
<dbReference type="Proteomes" id="UP000836841">
    <property type="component" value="Chromosome 1"/>
</dbReference>
<dbReference type="InterPro" id="IPR038975">
    <property type="entry name" value="THNL"/>
</dbReference>
<evidence type="ECO:0000313" key="3">
    <source>
        <dbReference type="EMBL" id="CAH2038076.1"/>
    </source>
</evidence>
<keyword evidence="2" id="KW-0732">Signal</keyword>
<name>A0AAU9RGV9_THLAR</name>
<proteinExistence type="predicted"/>
<evidence type="ECO:0008006" key="5">
    <source>
        <dbReference type="Google" id="ProtNLM"/>
    </source>
</evidence>
<dbReference type="PANTHER" id="PTHR36312:SF16">
    <property type="entry name" value="THIONIN-LIKE PROTEIN 2"/>
    <property type="match status" value="1"/>
</dbReference>
<keyword evidence="1" id="KW-1133">Transmembrane helix</keyword>
<evidence type="ECO:0000313" key="4">
    <source>
        <dbReference type="Proteomes" id="UP000836841"/>
    </source>
</evidence>
<feature type="transmembrane region" description="Helical" evidence="1">
    <location>
        <begin position="102"/>
        <end position="120"/>
    </location>
</feature>
<dbReference type="PANTHER" id="PTHR36312">
    <property type="entry name" value="THIONIN-LIKE PROTEIN 1"/>
    <property type="match status" value="1"/>
</dbReference>
<feature type="non-terminal residue" evidence="3">
    <location>
        <position position="221"/>
    </location>
</feature>
<gene>
    <name evidence="3" type="ORF">TAV2_LOCUS3131</name>
</gene>
<accession>A0AAU9RGV9</accession>